<reference evidence="2" key="1">
    <citation type="journal article" date="2023" name="Nat. Microbiol.">
        <title>Babesia duncani multi-omics identifies virulence factors and drug targets.</title>
        <authorList>
            <person name="Singh P."/>
            <person name="Lonardi S."/>
            <person name="Liang Q."/>
            <person name="Vydyam P."/>
            <person name="Khabirova E."/>
            <person name="Fang T."/>
            <person name="Gihaz S."/>
            <person name="Thekkiniath J."/>
            <person name="Munshi M."/>
            <person name="Abel S."/>
            <person name="Ciampossin L."/>
            <person name="Batugedara G."/>
            <person name="Gupta M."/>
            <person name="Lu X.M."/>
            <person name="Lenz T."/>
            <person name="Chakravarty S."/>
            <person name="Cornillot E."/>
            <person name="Hu Y."/>
            <person name="Ma W."/>
            <person name="Gonzalez L.M."/>
            <person name="Sanchez S."/>
            <person name="Estrada K."/>
            <person name="Sanchez-Flores A."/>
            <person name="Montero E."/>
            <person name="Harb O.S."/>
            <person name="Le Roch K.G."/>
            <person name="Mamoun C.B."/>
        </authorList>
    </citation>
    <scope>NUCLEOTIDE SEQUENCE</scope>
    <source>
        <strain evidence="2">WA1</strain>
    </source>
</reference>
<dbReference type="Proteomes" id="UP001214638">
    <property type="component" value="Unassembled WGS sequence"/>
</dbReference>
<organism evidence="2 3">
    <name type="scientific">Babesia duncani</name>
    <dbReference type="NCBI Taxonomy" id="323732"/>
    <lineage>
        <taxon>Eukaryota</taxon>
        <taxon>Sar</taxon>
        <taxon>Alveolata</taxon>
        <taxon>Apicomplexa</taxon>
        <taxon>Aconoidasida</taxon>
        <taxon>Piroplasmida</taxon>
        <taxon>Babesiidae</taxon>
        <taxon>Babesia</taxon>
    </lineage>
</organism>
<proteinExistence type="predicted"/>
<dbReference type="GO" id="GO:0016787">
    <property type="term" value="F:hydrolase activity"/>
    <property type="evidence" value="ECO:0007669"/>
    <property type="project" value="UniProtKB-KW"/>
</dbReference>
<evidence type="ECO:0000313" key="3">
    <source>
        <dbReference type="Proteomes" id="UP001214638"/>
    </source>
</evidence>
<evidence type="ECO:0000313" key="2">
    <source>
        <dbReference type="EMBL" id="KAK2197988.1"/>
    </source>
</evidence>
<dbReference type="EMBL" id="JALLKP010000001">
    <property type="protein sequence ID" value="KAK2197988.1"/>
    <property type="molecule type" value="Genomic_DNA"/>
</dbReference>
<gene>
    <name evidence="2" type="ORF">BdWA1_000992</name>
</gene>
<accession>A0AAD9PNF1</accession>
<feature type="region of interest" description="Disordered" evidence="1">
    <location>
        <begin position="18"/>
        <end position="38"/>
    </location>
</feature>
<comment type="caution">
    <text evidence="2">The sequence shown here is derived from an EMBL/GenBank/DDBJ whole genome shotgun (WGS) entry which is preliminary data.</text>
</comment>
<name>A0AAD9PNF1_9APIC</name>
<dbReference type="AlphaFoldDB" id="A0AAD9PNF1"/>
<dbReference type="RefSeq" id="XP_067804830.1">
    <property type="nucleotide sequence ID" value="XM_067946039.1"/>
</dbReference>
<sequence>MTRFSERFTLFIYHTEGQATSDENSPEEPPQDEPQDTEWSVDFDVVKEQIFSELRQSEHIIKNVFTRIADHILQYMKQRVANSFLQFYIINPLGMGIGNLLNTELNDEYLTRKIGIPIDATPKTFKMDHEEVEVPSNFGARISKRCWFIKSKNPKATSAYVLLHGWFGNLQSCLPFASILNKSGVLSDHHILIVDLRDHVGKSFESNIGLKGVTDIYDAVSYLNLEYGVDKISIYAQSVTSLSALMFADLCHGAKDANTSDTGLATTSQNCPVVAGMDLDLLGNIEVEKIIIESPVANVQHYLLNTPSETLNWLAEHFLTAIDSRMGGHIGRLSLKTFLKNPHINRKVHVLQGLSDTITTPEMLHLELTGDDPLANVNLYTFKGAGHTDLCCTCPDAYATTVKRIVTGGWPLDWIASLFTTTSAIDELVA</sequence>
<dbReference type="PANTHER" id="PTHR12277:SF81">
    <property type="entry name" value="PROTEIN ABHD13"/>
    <property type="match status" value="1"/>
</dbReference>
<dbReference type="InterPro" id="IPR029058">
    <property type="entry name" value="AB_hydrolase_fold"/>
</dbReference>
<evidence type="ECO:0000256" key="1">
    <source>
        <dbReference type="SAM" id="MobiDB-lite"/>
    </source>
</evidence>
<dbReference type="PANTHER" id="PTHR12277">
    <property type="entry name" value="ALPHA/BETA HYDROLASE DOMAIN-CONTAINING PROTEIN"/>
    <property type="match status" value="1"/>
</dbReference>
<dbReference type="Gene3D" id="3.40.50.1820">
    <property type="entry name" value="alpha/beta hydrolase"/>
    <property type="match status" value="1"/>
</dbReference>
<dbReference type="GeneID" id="94335290"/>
<dbReference type="KEGG" id="bdw:94335290"/>
<protein>
    <submittedName>
        <fullName evidence="2">Alpha-Beta hydrolase fold</fullName>
    </submittedName>
</protein>
<keyword evidence="2" id="KW-0378">Hydrolase</keyword>
<dbReference type="SUPFAM" id="SSF53474">
    <property type="entry name" value="alpha/beta-Hydrolases"/>
    <property type="match status" value="1"/>
</dbReference>
<feature type="compositionally biased region" description="Acidic residues" evidence="1">
    <location>
        <begin position="24"/>
        <end position="38"/>
    </location>
</feature>
<keyword evidence="3" id="KW-1185">Reference proteome</keyword>